<protein>
    <submittedName>
        <fullName evidence="3">CYTH domain-containing protein</fullName>
    </submittedName>
</protein>
<dbReference type="SUPFAM" id="SSF55154">
    <property type="entry name" value="CYTH-like phosphatases"/>
    <property type="match status" value="1"/>
</dbReference>
<dbReference type="PIRSF" id="PIRSF016487">
    <property type="entry name" value="CYTH_UCP016487"/>
    <property type="match status" value="1"/>
</dbReference>
<proteinExistence type="predicted"/>
<organism evidence="3 4">
    <name type="scientific">Pseudarcicella hirudinis</name>
    <dbReference type="NCBI Taxonomy" id="1079859"/>
    <lineage>
        <taxon>Bacteria</taxon>
        <taxon>Pseudomonadati</taxon>
        <taxon>Bacteroidota</taxon>
        <taxon>Cytophagia</taxon>
        <taxon>Cytophagales</taxon>
        <taxon>Flectobacillaceae</taxon>
        <taxon>Pseudarcicella</taxon>
    </lineage>
</organism>
<dbReference type="RefSeq" id="WP_229632951.1">
    <property type="nucleotide sequence ID" value="NZ_FOXH01000007.1"/>
</dbReference>
<dbReference type="PANTHER" id="PTHR40114">
    <property type="entry name" value="SLR0698 PROTEIN"/>
    <property type="match status" value="1"/>
</dbReference>
<evidence type="ECO:0000313" key="3">
    <source>
        <dbReference type="EMBL" id="SFP94546.1"/>
    </source>
</evidence>
<feature type="active site" description="Proton acceptor" evidence="1">
    <location>
        <position position="40"/>
    </location>
</feature>
<dbReference type="Gene3D" id="2.40.320.10">
    <property type="entry name" value="Hypothetical Protein Pfu-838710-001"/>
    <property type="match status" value="1"/>
</dbReference>
<evidence type="ECO:0000313" key="4">
    <source>
        <dbReference type="Proteomes" id="UP000199306"/>
    </source>
</evidence>
<gene>
    <name evidence="3" type="ORF">SAMN04515674_107179</name>
</gene>
<dbReference type="InterPro" id="IPR012042">
    <property type="entry name" value="NeuTTM/CthTTM-like"/>
</dbReference>
<dbReference type="PANTHER" id="PTHR40114:SF1">
    <property type="entry name" value="SLR0698 PROTEIN"/>
    <property type="match status" value="1"/>
</dbReference>
<reference evidence="3 4" key="1">
    <citation type="submission" date="2016-10" db="EMBL/GenBank/DDBJ databases">
        <authorList>
            <person name="de Groot N.N."/>
        </authorList>
    </citation>
    <scope>NUCLEOTIDE SEQUENCE [LARGE SCALE GENOMIC DNA]</scope>
    <source>
        <strain evidence="4">E92,LMG 26720,CCM 7988</strain>
    </source>
</reference>
<name>A0A1I5UIU8_9BACT</name>
<dbReference type="PROSITE" id="PS51707">
    <property type="entry name" value="CYTH"/>
    <property type="match status" value="1"/>
</dbReference>
<dbReference type="CDD" id="cd07891">
    <property type="entry name" value="CYTH-like_CthTTM-like_1"/>
    <property type="match status" value="1"/>
</dbReference>
<dbReference type="Pfam" id="PF01928">
    <property type="entry name" value="CYTH"/>
    <property type="match status" value="1"/>
</dbReference>
<dbReference type="STRING" id="1079859.SAMN04515674_107179"/>
<keyword evidence="4" id="KW-1185">Reference proteome</keyword>
<dbReference type="InterPro" id="IPR023577">
    <property type="entry name" value="CYTH_domain"/>
</dbReference>
<accession>A0A1I5UIU8</accession>
<sequence length="164" mass="19272">MVKKESDAIMGLEIERKYLVKHDLWKALFKPQGVNYRQGYLLSDKEKTIRVRATDLHGFITIKGKTTGLSRLEYEYQIPLSEAIELLDTFTQNNIDKIRYKIDFEGKIWEIDVFSGANEGLIVAEIELESESEKYLIPEWVDTEVTHDKRYYNSNLSETPFKNW</sequence>
<dbReference type="EMBL" id="FOXH01000007">
    <property type="protein sequence ID" value="SFP94546.1"/>
    <property type="molecule type" value="Genomic_DNA"/>
</dbReference>
<evidence type="ECO:0000259" key="2">
    <source>
        <dbReference type="PROSITE" id="PS51707"/>
    </source>
</evidence>
<evidence type="ECO:0000256" key="1">
    <source>
        <dbReference type="PIRSR" id="PIRSR016487-1"/>
    </source>
</evidence>
<dbReference type="SMART" id="SM01118">
    <property type="entry name" value="CYTH"/>
    <property type="match status" value="1"/>
</dbReference>
<dbReference type="Proteomes" id="UP000199306">
    <property type="component" value="Unassembled WGS sequence"/>
</dbReference>
<feature type="domain" description="CYTH" evidence="2">
    <location>
        <begin position="11"/>
        <end position="158"/>
    </location>
</feature>
<dbReference type="AlphaFoldDB" id="A0A1I5UIU8"/>
<dbReference type="InterPro" id="IPR033469">
    <property type="entry name" value="CYTH-like_dom_sf"/>
</dbReference>